<gene>
    <name evidence="2" type="ORF">VB774_20420</name>
</gene>
<feature type="region of interest" description="Disordered" evidence="1">
    <location>
        <begin position="528"/>
        <end position="548"/>
    </location>
</feature>
<dbReference type="InterPro" id="IPR054787">
    <property type="entry name" value="TrlF_ATPase"/>
</dbReference>
<evidence type="ECO:0008006" key="4">
    <source>
        <dbReference type="Google" id="ProtNLM"/>
    </source>
</evidence>
<protein>
    <recommendedName>
        <fullName evidence="4">Rad50/SbcC-type AAA domain-containing protein</fullName>
    </recommendedName>
</protein>
<name>A0ABU5TPC4_9CYAN</name>
<sequence length="708" mass="82142">MSGNPRGSLWNKWDLHVHTPSSIVQDYGGDDDATWEKFFTDIESLPRDFKVIGINDYILIDGYKKVIQAHQNGRMANIKLFLPVIELRLDKFGQSGDDKFSCINYHVIFSNEVNPEDIEQQFLSKLSTTYKPSIDDSSEFDVWANKNSLINCGKWIQQCTPENKRSRKSDLEIGFNNFHLSIEKISQALNSRCFQSKYLTAVGKAEWEDIRWGESGQGTAEKKTIINKVNFVFTAAETVESAHRSQISLKKQLVNDLLLDCSDAHHFSHHSKLSVKNRIGKCFTWIKADLTFDGLKMVLKEPKERCYLGQEPDIVSRVKSNKTKYIESIFIQKIDKSSLSEAWFENVSIPFNHGLITIIGNKGNGKSALTDIIALLSNHSKGFSFLTRDKFRNPRDNKAKHFEASLTWEDGNTTSFLNLNDSFLNESATKVKYIQQDFFETVCNETDVSIQSQFGKELKDVIFSHVPYDERNNCDSLDNLISYRTNEIHKNLDNLRTELKAINRKIVELERFISDEYTQGIKNKLSEKQNELESHQQNQPLEQDKPQTNTNLQTEIKKLQEEIDSLTISIKQSEIELTKQKNLKVQIDKAFLKLNNFERDYKNLEDDWNNDCVLLELQVHDIIKLDIDKNKLEIKKELCSKKIKDTTQELEVKQKQKLDSEENVKLKKEALNEPEKNYQTYVAQSKEWQNKQKIRQFKDEMQHLEIFA</sequence>
<dbReference type="Proteomes" id="UP001301388">
    <property type="component" value="Unassembled WGS sequence"/>
</dbReference>
<evidence type="ECO:0000313" key="2">
    <source>
        <dbReference type="EMBL" id="MEA5480000.1"/>
    </source>
</evidence>
<reference evidence="2 3" key="1">
    <citation type="submission" date="2023-12" db="EMBL/GenBank/DDBJ databases">
        <title>Baltic Sea Cyanobacteria.</title>
        <authorList>
            <person name="Delbaje E."/>
            <person name="Fewer D.P."/>
            <person name="Shishido T.K."/>
        </authorList>
    </citation>
    <scope>NUCLEOTIDE SEQUENCE [LARGE SCALE GENOMIC DNA]</scope>
    <source>
        <strain evidence="2 3">UHCC 0370</strain>
    </source>
</reference>
<evidence type="ECO:0000256" key="1">
    <source>
        <dbReference type="SAM" id="MobiDB-lite"/>
    </source>
</evidence>
<dbReference type="NCBIfam" id="NF045780">
    <property type="entry name" value="TrlF_fam_ATP"/>
    <property type="match status" value="1"/>
</dbReference>
<accession>A0ABU5TPC4</accession>
<keyword evidence="3" id="KW-1185">Reference proteome</keyword>
<dbReference type="EMBL" id="JAYGIE010000106">
    <property type="protein sequence ID" value="MEA5480000.1"/>
    <property type="molecule type" value="Genomic_DNA"/>
</dbReference>
<dbReference type="Gene3D" id="3.40.50.300">
    <property type="entry name" value="P-loop containing nucleotide triphosphate hydrolases"/>
    <property type="match status" value="1"/>
</dbReference>
<proteinExistence type="predicted"/>
<evidence type="ECO:0000313" key="3">
    <source>
        <dbReference type="Proteomes" id="UP001301388"/>
    </source>
</evidence>
<comment type="caution">
    <text evidence="2">The sequence shown here is derived from an EMBL/GenBank/DDBJ whole genome shotgun (WGS) entry which is preliminary data.</text>
</comment>
<organism evidence="2 3">
    <name type="scientific">Pseudanabaena galeata UHCC 0370</name>
    <dbReference type="NCBI Taxonomy" id="3110310"/>
    <lineage>
        <taxon>Bacteria</taxon>
        <taxon>Bacillati</taxon>
        <taxon>Cyanobacteriota</taxon>
        <taxon>Cyanophyceae</taxon>
        <taxon>Pseudanabaenales</taxon>
        <taxon>Pseudanabaenaceae</taxon>
        <taxon>Pseudanabaena</taxon>
    </lineage>
</organism>
<dbReference type="InterPro" id="IPR027417">
    <property type="entry name" value="P-loop_NTPase"/>
</dbReference>
<dbReference type="RefSeq" id="WP_323263112.1">
    <property type="nucleotide sequence ID" value="NZ_JAYGIE010000106.1"/>
</dbReference>
<feature type="compositionally biased region" description="Polar residues" evidence="1">
    <location>
        <begin position="535"/>
        <end position="548"/>
    </location>
</feature>
<dbReference type="SUPFAM" id="SSF52540">
    <property type="entry name" value="P-loop containing nucleoside triphosphate hydrolases"/>
    <property type="match status" value="1"/>
</dbReference>